<dbReference type="GO" id="GO:0016791">
    <property type="term" value="F:phosphatase activity"/>
    <property type="evidence" value="ECO:0007669"/>
    <property type="project" value="UniProtKB-ARBA"/>
</dbReference>
<protein>
    <submittedName>
        <fullName evidence="3">Phosphatase</fullName>
    </submittedName>
</protein>
<evidence type="ECO:0000313" key="4">
    <source>
        <dbReference type="Proteomes" id="UP000288587"/>
    </source>
</evidence>
<dbReference type="SUPFAM" id="SSF52799">
    <property type="entry name" value="(Phosphotyrosine protein) phosphatases II"/>
    <property type="match status" value="1"/>
</dbReference>
<name>A0A3S2XYE8_9BURK</name>
<reference evidence="3 4" key="1">
    <citation type="submission" date="2019-01" db="EMBL/GenBank/DDBJ databases">
        <authorList>
            <person name="Chen W.-M."/>
        </authorList>
    </citation>
    <scope>NUCLEOTIDE SEQUENCE [LARGE SCALE GENOMIC DNA]</scope>
    <source>
        <strain evidence="3 4">CCP-18</strain>
    </source>
</reference>
<keyword evidence="4" id="KW-1185">Reference proteome</keyword>
<dbReference type="InterPro" id="IPR057023">
    <property type="entry name" value="PTP-SAK"/>
</dbReference>
<dbReference type="Proteomes" id="UP000288587">
    <property type="component" value="Unassembled WGS sequence"/>
</dbReference>
<evidence type="ECO:0000259" key="2">
    <source>
        <dbReference type="PROSITE" id="PS50056"/>
    </source>
</evidence>
<dbReference type="PROSITE" id="PS00383">
    <property type="entry name" value="TYR_PHOSPHATASE_1"/>
    <property type="match status" value="1"/>
</dbReference>
<comment type="caution">
    <text evidence="3">The sequence shown here is derived from an EMBL/GenBank/DDBJ whole genome shotgun (WGS) entry which is preliminary data.</text>
</comment>
<keyword evidence="1" id="KW-0378">Hydrolase</keyword>
<proteinExistence type="predicted"/>
<dbReference type="PROSITE" id="PS50056">
    <property type="entry name" value="TYR_PHOSPHATASE_2"/>
    <property type="match status" value="1"/>
</dbReference>
<feature type="domain" description="Tyrosine specific protein phosphatases" evidence="2">
    <location>
        <begin position="87"/>
        <end position="141"/>
    </location>
</feature>
<dbReference type="Gene3D" id="3.90.190.10">
    <property type="entry name" value="Protein tyrosine phosphatase superfamily"/>
    <property type="match status" value="1"/>
</dbReference>
<gene>
    <name evidence="3" type="ORF">EOD73_01065</name>
</gene>
<evidence type="ECO:0000256" key="1">
    <source>
        <dbReference type="ARBA" id="ARBA00022801"/>
    </source>
</evidence>
<dbReference type="InterPro" id="IPR029021">
    <property type="entry name" value="Prot-tyrosine_phosphatase-like"/>
</dbReference>
<organism evidence="3 4">
    <name type="scientific">Inhella crocodyli</name>
    <dbReference type="NCBI Taxonomy" id="2499851"/>
    <lineage>
        <taxon>Bacteria</taxon>
        <taxon>Pseudomonadati</taxon>
        <taxon>Pseudomonadota</taxon>
        <taxon>Betaproteobacteria</taxon>
        <taxon>Burkholderiales</taxon>
        <taxon>Sphaerotilaceae</taxon>
        <taxon>Inhella</taxon>
    </lineage>
</organism>
<dbReference type="RefSeq" id="WP_127680030.1">
    <property type="nucleotide sequence ID" value="NZ_SACM01000001.1"/>
</dbReference>
<dbReference type="AlphaFoldDB" id="A0A3S2XYE8"/>
<dbReference type="InterPro" id="IPR016130">
    <property type="entry name" value="Tyr_Pase_AS"/>
</dbReference>
<dbReference type="InterPro" id="IPR000387">
    <property type="entry name" value="Tyr_Pase_dom"/>
</dbReference>
<dbReference type="Pfam" id="PF22784">
    <property type="entry name" value="PTP-SAK"/>
    <property type="match status" value="1"/>
</dbReference>
<dbReference type="EMBL" id="SACM01000001">
    <property type="protein sequence ID" value="RVT87650.1"/>
    <property type="molecule type" value="Genomic_DNA"/>
</dbReference>
<evidence type="ECO:0000313" key="3">
    <source>
        <dbReference type="EMBL" id="RVT87650.1"/>
    </source>
</evidence>
<accession>A0A3S2XYE8</accession>
<dbReference type="OrthoDB" id="9806482at2"/>
<sequence length="158" mass="16864">MSFRPLPLPAGVPGRVWLHAMPGRREAWSDFVTLARAAALTRIVCLTPWREVEAGSPAYAHAIQHQQLPCPWQALPMADFGLHADAQAFADGVRELAQALRAGESVLLHCAHGIGRTGTVAACVLKSLGLATEDALHTVQRAGSNPQSALQSGWVDAF</sequence>